<gene>
    <name evidence="5" type="primary">rpoY</name>
    <name evidence="6" type="ORF">IV52_GL001281</name>
</gene>
<dbReference type="AlphaFoldDB" id="A0A0R2JUQ6"/>
<dbReference type="Gene3D" id="3.10.20.730">
    <property type="entry name" value="RNAP, epsilon subunit-like"/>
    <property type="match status" value="1"/>
</dbReference>
<dbReference type="PATRIC" id="fig|1122148.6.peg.1317"/>
<dbReference type="GO" id="GO:0000428">
    <property type="term" value="C:DNA-directed RNA polymerase complex"/>
    <property type="evidence" value="ECO:0007669"/>
    <property type="project" value="UniProtKB-KW"/>
</dbReference>
<proteinExistence type="inferred from homology"/>
<dbReference type="GeneID" id="61250127"/>
<evidence type="ECO:0000313" key="7">
    <source>
        <dbReference type="Proteomes" id="UP000051565"/>
    </source>
</evidence>
<keyword evidence="2 5" id="KW-0808">Transferase</keyword>
<dbReference type="GO" id="GO:0003899">
    <property type="term" value="F:DNA-directed RNA polymerase activity"/>
    <property type="evidence" value="ECO:0007669"/>
    <property type="project" value="UniProtKB-UniRule"/>
</dbReference>
<keyword evidence="4 5" id="KW-0804">Transcription</keyword>
<reference evidence="6 7" key="1">
    <citation type="journal article" date="2015" name="Genome Announc.">
        <title>Expanding the biotechnology potential of lactobacilli through comparative genomics of 213 strains and associated genera.</title>
        <authorList>
            <person name="Sun Z."/>
            <person name="Harris H.M."/>
            <person name="McCann A."/>
            <person name="Guo C."/>
            <person name="Argimon S."/>
            <person name="Zhang W."/>
            <person name="Yang X."/>
            <person name="Jeffery I.B."/>
            <person name="Cooney J.C."/>
            <person name="Kagawa T.F."/>
            <person name="Liu W."/>
            <person name="Song Y."/>
            <person name="Salvetti E."/>
            <person name="Wrobel A."/>
            <person name="Rasinkangas P."/>
            <person name="Parkhill J."/>
            <person name="Rea M.C."/>
            <person name="O'Sullivan O."/>
            <person name="Ritari J."/>
            <person name="Douillard F.P."/>
            <person name="Paul Ross R."/>
            <person name="Yang R."/>
            <person name="Briner A.E."/>
            <person name="Felis G.E."/>
            <person name="de Vos W.M."/>
            <person name="Barrangou R."/>
            <person name="Klaenhammer T.R."/>
            <person name="Caufield P.W."/>
            <person name="Cui Y."/>
            <person name="Zhang H."/>
            <person name="O'Toole P.W."/>
        </authorList>
    </citation>
    <scope>NUCLEOTIDE SEQUENCE [LARGE SCALE GENOMIC DNA]</scope>
    <source>
        <strain evidence="6 7">DSM 20690</strain>
    </source>
</reference>
<keyword evidence="1 5" id="KW-0240">DNA-directed RNA polymerase</keyword>
<dbReference type="InterPro" id="IPR009907">
    <property type="entry name" value="RpoY"/>
</dbReference>
<dbReference type="GO" id="GO:0006351">
    <property type="term" value="P:DNA-templated transcription"/>
    <property type="evidence" value="ECO:0007669"/>
    <property type="project" value="UniProtKB-UniRule"/>
</dbReference>
<dbReference type="EMBL" id="JQBT01000035">
    <property type="protein sequence ID" value="KRN78343.1"/>
    <property type="molecule type" value="Genomic_DNA"/>
</dbReference>
<evidence type="ECO:0000256" key="3">
    <source>
        <dbReference type="ARBA" id="ARBA00022695"/>
    </source>
</evidence>
<dbReference type="GO" id="GO:0003677">
    <property type="term" value="F:DNA binding"/>
    <property type="evidence" value="ECO:0007669"/>
    <property type="project" value="UniProtKB-UniRule"/>
</dbReference>
<sequence>MIFKVLYQEKPQENPKRESTKSLYLDTETEAKVRDLIDENTDYTIEYIQPLEGKHLEFEENEPDFKITEFNK</sequence>
<evidence type="ECO:0000256" key="1">
    <source>
        <dbReference type="ARBA" id="ARBA00022478"/>
    </source>
</evidence>
<comment type="catalytic activity">
    <reaction evidence="5">
        <text>RNA(n) + a ribonucleoside 5'-triphosphate = RNA(n+1) + diphosphate</text>
        <dbReference type="Rhea" id="RHEA:21248"/>
        <dbReference type="Rhea" id="RHEA-COMP:14527"/>
        <dbReference type="Rhea" id="RHEA-COMP:17342"/>
        <dbReference type="ChEBI" id="CHEBI:33019"/>
        <dbReference type="ChEBI" id="CHEBI:61557"/>
        <dbReference type="ChEBI" id="CHEBI:140395"/>
        <dbReference type="EC" id="2.7.7.6"/>
    </reaction>
</comment>
<comment type="function">
    <text evidence="5">A non-essential component of RNA polymerase (RNAP).</text>
</comment>
<comment type="subunit">
    <text evidence="5">RNAP is composed of a core of 2 alpha, a beta and a beta' subunit. The core is associated with a delta subunit, and at least one of epsilon or omega. When a sigma factor is associated with the core the holoenzyme is formed, which can initiate transcription.</text>
</comment>
<evidence type="ECO:0000256" key="4">
    <source>
        <dbReference type="ARBA" id="ARBA00023163"/>
    </source>
</evidence>
<keyword evidence="3 5" id="KW-0548">Nucleotidyltransferase</keyword>
<dbReference type="NCBIfam" id="NF010188">
    <property type="entry name" value="PRK13667.1"/>
    <property type="match status" value="1"/>
</dbReference>
<organism evidence="6 7">
    <name type="scientific">Fructilactobacillus lindneri DSM 20690 = JCM 11027</name>
    <dbReference type="NCBI Taxonomy" id="1122148"/>
    <lineage>
        <taxon>Bacteria</taxon>
        <taxon>Bacillati</taxon>
        <taxon>Bacillota</taxon>
        <taxon>Bacilli</taxon>
        <taxon>Lactobacillales</taxon>
        <taxon>Lactobacillaceae</taxon>
        <taxon>Fructilactobacillus</taxon>
    </lineage>
</organism>
<comment type="similarity">
    <text evidence="5">Belongs to the RNA polymerase subunit epsilon family.</text>
</comment>
<evidence type="ECO:0000256" key="5">
    <source>
        <dbReference type="HAMAP-Rule" id="MF_01553"/>
    </source>
</evidence>
<comment type="caution">
    <text evidence="6">The sequence shown here is derived from an EMBL/GenBank/DDBJ whole genome shotgun (WGS) entry which is preliminary data.</text>
</comment>
<accession>A0A0R2JUQ6</accession>
<name>A0A0R2JUQ6_9LACO</name>
<dbReference type="HAMAP" id="MF_01553">
    <property type="entry name" value="RNApol_bact_RpoY"/>
    <property type="match status" value="1"/>
</dbReference>
<keyword evidence="7" id="KW-1185">Reference proteome</keyword>
<dbReference type="Pfam" id="PF07288">
    <property type="entry name" value="RpoY"/>
    <property type="match status" value="1"/>
</dbReference>
<dbReference type="RefSeq" id="WP_054646674.1">
    <property type="nucleotide sequence ID" value="NZ_FUXS01000005.1"/>
</dbReference>
<evidence type="ECO:0000256" key="2">
    <source>
        <dbReference type="ARBA" id="ARBA00022679"/>
    </source>
</evidence>
<dbReference type="Proteomes" id="UP000051565">
    <property type="component" value="Unassembled WGS sequence"/>
</dbReference>
<dbReference type="STRING" id="53444.AYR59_04420"/>
<dbReference type="OrthoDB" id="2147503at2"/>
<protein>
    <recommendedName>
        <fullName evidence="5">DNA-directed RNA polymerase subunit epsilon</fullName>
        <shortName evidence="5">RNAP epsilon subunit</shortName>
        <ecNumber evidence="5">2.7.7.6</ecNumber>
    </recommendedName>
    <alternativeName>
        <fullName evidence="5">RNA polymerase epsilon subunit</fullName>
    </alternativeName>
    <alternativeName>
        <fullName evidence="5">Transcriptase subunit epsilon</fullName>
    </alternativeName>
</protein>
<evidence type="ECO:0000313" key="6">
    <source>
        <dbReference type="EMBL" id="KRN78343.1"/>
    </source>
</evidence>
<dbReference type="EC" id="2.7.7.6" evidence="5"/>